<comment type="caution">
    <text evidence="1">The sequence shown here is derived from an EMBL/GenBank/DDBJ whole genome shotgun (WGS) entry which is preliminary data.</text>
</comment>
<keyword evidence="2" id="KW-1185">Reference proteome</keyword>
<dbReference type="Proteomes" id="UP000012313">
    <property type="component" value="Unassembled WGS sequence"/>
</dbReference>
<name>N1WNA9_9LEPT</name>
<proteinExistence type="predicted"/>
<protein>
    <submittedName>
        <fullName evidence="1">Uncharacterized protein</fullName>
    </submittedName>
</protein>
<accession>N1WNA9</accession>
<dbReference type="EMBL" id="AOHC02000019">
    <property type="protein sequence ID" value="EMY78732.1"/>
    <property type="molecule type" value="Genomic_DNA"/>
</dbReference>
<organism evidence="1 2">
    <name type="scientific">Leptospira weilii serovar Ranarum str. ICFT</name>
    <dbReference type="NCBI Taxonomy" id="1218598"/>
    <lineage>
        <taxon>Bacteria</taxon>
        <taxon>Pseudomonadati</taxon>
        <taxon>Spirochaetota</taxon>
        <taxon>Spirochaetia</taxon>
        <taxon>Leptospirales</taxon>
        <taxon>Leptospiraceae</taxon>
        <taxon>Leptospira</taxon>
    </lineage>
</organism>
<reference evidence="1" key="1">
    <citation type="submission" date="2013-03" db="EMBL/GenBank/DDBJ databases">
        <authorList>
            <person name="Harkins D.M."/>
            <person name="Durkin A.S."/>
            <person name="Brinkac L.M."/>
            <person name="Haft D.H."/>
            <person name="Selengut J.D."/>
            <person name="Sanka R."/>
            <person name="DePew J."/>
            <person name="Purushe J."/>
            <person name="Hartskeerl R.A."/>
            <person name="Ahmed A."/>
            <person name="van der Linden H."/>
            <person name="Goris M.G.A."/>
            <person name="Vinetz J.M."/>
            <person name="Sutton G.G."/>
            <person name="Nierman W.C."/>
            <person name="Fouts D.E."/>
        </authorList>
    </citation>
    <scope>NUCLEOTIDE SEQUENCE [LARGE SCALE GENOMIC DNA]</scope>
    <source>
        <strain evidence="1">ICFT</strain>
    </source>
</reference>
<sequence length="79" mass="8205">MINSPSFPVPAHASTAPPFQQRVWAVSITAPGVKANTGTSGHSGIGACIACGSVCSSVCDGELIFFKYCKNGSEIYLRL</sequence>
<evidence type="ECO:0000313" key="1">
    <source>
        <dbReference type="EMBL" id="EMY78732.1"/>
    </source>
</evidence>
<gene>
    <name evidence="1" type="ORF">LEP1GSC060_0536</name>
</gene>
<evidence type="ECO:0000313" key="2">
    <source>
        <dbReference type="Proteomes" id="UP000012313"/>
    </source>
</evidence>
<dbReference type="AlphaFoldDB" id="N1WNA9"/>